<dbReference type="Proteomes" id="UP000799772">
    <property type="component" value="Unassembled WGS sequence"/>
</dbReference>
<keyword evidence="2" id="KW-0812">Transmembrane</keyword>
<keyword evidence="4" id="KW-1185">Reference proteome</keyword>
<gene>
    <name evidence="3" type="ORF">NA57DRAFT_79099</name>
</gene>
<sequence>MIRPMLAADGFAARRSLQQRQVVSTSSAFPFSITVDPVSTPTPTGSSGQGSVFQSPSQSSTSEALFTFSGSAAPAASDTNGAPFGNSRGGIDDMTDKSGLSTGGIVAIVVVLVMLAFSAVAFVFLYRRGYFLKLQRRAQDIKLRTRRGPVNRSQISYPVDDKITLTRFASEPGTAPPASDANKSMTSFVVQQRISVDSLTNGPQWNSTAGGNGTKQELDNNRLSAPLPPTPRPIARPRESGTLGTMDWRTMNPVTPTKPVPPPKNNPFADSEADAANGRENKVRALDDLEEVLAMEREGK</sequence>
<feature type="compositionally biased region" description="Pro residues" evidence="1">
    <location>
        <begin position="256"/>
        <end position="265"/>
    </location>
</feature>
<evidence type="ECO:0000256" key="1">
    <source>
        <dbReference type="SAM" id="MobiDB-lite"/>
    </source>
</evidence>
<organism evidence="3 4">
    <name type="scientific">Rhizodiscina lignyota</name>
    <dbReference type="NCBI Taxonomy" id="1504668"/>
    <lineage>
        <taxon>Eukaryota</taxon>
        <taxon>Fungi</taxon>
        <taxon>Dikarya</taxon>
        <taxon>Ascomycota</taxon>
        <taxon>Pezizomycotina</taxon>
        <taxon>Dothideomycetes</taxon>
        <taxon>Pleosporomycetidae</taxon>
        <taxon>Aulographales</taxon>
        <taxon>Rhizodiscinaceae</taxon>
        <taxon>Rhizodiscina</taxon>
    </lineage>
</organism>
<keyword evidence="2" id="KW-0472">Membrane</keyword>
<feature type="transmembrane region" description="Helical" evidence="2">
    <location>
        <begin position="104"/>
        <end position="126"/>
    </location>
</feature>
<feature type="region of interest" description="Disordered" evidence="1">
    <location>
        <begin position="199"/>
        <end position="280"/>
    </location>
</feature>
<evidence type="ECO:0000313" key="4">
    <source>
        <dbReference type="Proteomes" id="UP000799772"/>
    </source>
</evidence>
<proteinExistence type="predicted"/>
<keyword evidence="2" id="KW-1133">Transmembrane helix</keyword>
<reference evidence="3" key="1">
    <citation type="journal article" date="2020" name="Stud. Mycol.">
        <title>101 Dothideomycetes genomes: a test case for predicting lifestyles and emergence of pathogens.</title>
        <authorList>
            <person name="Haridas S."/>
            <person name="Albert R."/>
            <person name="Binder M."/>
            <person name="Bloem J."/>
            <person name="Labutti K."/>
            <person name="Salamov A."/>
            <person name="Andreopoulos B."/>
            <person name="Baker S."/>
            <person name="Barry K."/>
            <person name="Bills G."/>
            <person name="Bluhm B."/>
            <person name="Cannon C."/>
            <person name="Castanera R."/>
            <person name="Culley D."/>
            <person name="Daum C."/>
            <person name="Ezra D."/>
            <person name="Gonzalez J."/>
            <person name="Henrissat B."/>
            <person name="Kuo A."/>
            <person name="Liang C."/>
            <person name="Lipzen A."/>
            <person name="Lutzoni F."/>
            <person name="Magnuson J."/>
            <person name="Mondo S."/>
            <person name="Nolan M."/>
            <person name="Ohm R."/>
            <person name="Pangilinan J."/>
            <person name="Park H.-J."/>
            <person name="Ramirez L."/>
            <person name="Alfaro M."/>
            <person name="Sun H."/>
            <person name="Tritt A."/>
            <person name="Yoshinaga Y."/>
            <person name="Zwiers L.-H."/>
            <person name="Turgeon B."/>
            <person name="Goodwin S."/>
            <person name="Spatafora J."/>
            <person name="Crous P."/>
            <person name="Grigoriev I."/>
        </authorList>
    </citation>
    <scope>NUCLEOTIDE SEQUENCE</scope>
    <source>
        <strain evidence="3">CBS 133067</strain>
    </source>
</reference>
<protein>
    <submittedName>
        <fullName evidence="3">Uncharacterized protein</fullName>
    </submittedName>
</protein>
<evidence type="ECO:0000256" key="2">
    <source>
        <dbReference type="SAM" id="Phobius"/>
    </source>
</evidence>
<dbReference type="AlphaFoldDB" id="A0A9P4I9V3"/>
<feature type="compositionally biased region" description="Polar residues" evidence="1">
    <location>
        <begin position="199"/>
        <end position="209"/>
    </location>
</feature>
<evidence type="ECO:0000313" key="3">
    <source>
        <dbReference type="EMBL" id="KAF2095370.1"/>
    </source>
</evidence>
<accession>A0A9P4I9V3</accession>
<dbReference type="EMBL" id="ML978131">
    <property type="protein sequence ID" value="KAF2095370.1"/>
    <property type="molecule type" value="Genomic_DNA"/>
</dbReference>
<comment type="caution">
    <text evidence="3">The sequence shown here is derived from an EMBL/GenBank/DDBJ whole genome shotgun (WGS) entry which is preliminary data.</text>
</comment>
<name>A0A9P4I9V3_9PEZI</name>